<gene>
    <name evidence="7" type="ORF">LARV_03595</name>
</gene>
<organism evidence="7">
    <name type="scientific">Longilinea arvoryzae</name>
    <dbReference type="NCBI Taxonomy" id="360412"/>
    <lineage>
        <taxon>Bacteria</taxon>
        <taxon>Bacillati</taxon>
        <taxon>Chloroflexota</taxon>
        <taxon>Anaerolineae</taxon>
        <taxon>Anaerolineales</taxon>
        <taxon>Anaerolineaceae</taxon>
        <taxon>Longilinea</taxon>
    </lineage>
</organism>
<dbReference type="RefSeq" id="WP_075074950.1">
    <property type="nucleotide sequence ID" value="NZ_DF967972.1"/>
</dbReference>
<dbReference type="PANTHER" id="PTHR30290">
    <property type="entry name" value="PERIPLASMIC BINDING COMPONENT OF ABC TRANSPORTER"/>
    <property type="match status" value="1"/>
</dbReference>
<dbReference type="EMBL" id="DF967972">
    <property type="protein sequence ID" value="GAP15803.1"/>
    <property type="molecule type" value="Genomic_DNA"/>
</dbReference>
<keyword evidence="3" id="KW-0813">Transport</keyword>
<dbReference type="GO" id="GO:0015833">
    <property type="term" value="P:peptide transport"/>
    <property type="evidence" value="ECO:0007669"/>
    <property type="project" value="TreeGrafter"/>
</dbReference>
<feature type="signal peptide" evidence="5">
    <location>
        <begin position="1"/>
        <end position="33"/>
    </location>
</feature>
<dbReference type="PIRSF" id="PIRSF002741">
    <property type="entry name" value="MppA"/>
    <property type="match status" value="1"/>
</dbReference>
<dbReference type="InterPro" id="IPR000914">
    <property type="entry name" value="SBP_5_dom"/>
</dbReference>
<evidence type="ECO:0000256" key="1">
    <source>
        <dbReference type="ARBA" id="ARBA00004193"/>
    </source>
</evidence>
<protein>
    <submittedName>
        <fullName evidence="7">ABC-type dipeptide transport system, periplasmic component</fullName>
    </submittedName>
</protein>
<dbReference type="Pfam" id="PF00496">
    <property type="entry name" value="SBP_bac_5"/>
    <property type="match status" value="1"/>
</dbReference>
<accession>A0A0S7BNX8</accession>
<keyword evidence="8" id="KW-1185">Reference proteome</keyword>
<dbReference type="Gene3D" id="3.40.190.10">
    <property type="entry name" value="Periplasmic binding protein-like II"/>
    <property type="match status" value="1"/>
</dbReference>
<dbReference type="AlphaFoldDB" id="A0A0S7BNX8"/>
<feature type="domain" description="Solute-binding protein family 5" evidence="6">
    <location>
        <begin position="115"/>
        <end position="460"/>
    </location>
</feature>
<dbReference type="Gene3D" id="3.10.105.10">
    <property type="entry name" value="Dipeptide-binding Protein, Domain 3"/>
    <property type="match status" value="1"/>
</dbReference>
<dbReference type="GO" id="GO:0043190">
    <property type="term" value="C:ATP-binding cassette (ABC) transporter complex"/>
    <property type="evidence" value="ECO:0007669"/>
    <property type="project" value="InterPro"/>
</dbReference>
<dbReference type="SUPFAM" id="SSF53850">
    <property type="entry name" value="Periplasmic binding protein-like II"/>
    <property type="match status" value="1"/>
</dbReference>
<name>A0A0S7BNX8_9CHLR</name>
<dbReference type="STRING" id="360412.LARV_03595"/>
<evidence type="ECO:0000256" key="2">
    <source>
        <dbReference type="ARBA" id="ARBA00005695"/>
    </source>
</evidence>
<dbReference type="PROSITE" id="PS01040">
    <property type="entry name" value="SBP_BACTERIAL_5"/>
    <property type="match status" value="1"/>
</dbReference>
<evidence type="ECO:0000313" key="8">
    <source>
        <dbReference type="Proteomes" id="UP000055060"/>
    </source>
</evidence>
<dbReference type="InterPro" id="IPR030678">
    <property type="entry name" value="Peptide/Ni-bd"/>
</dbReference>
<sequence length="562" mass="62613">MEKHSKTPKIQRVFTISAILLIVVLLVTACAPAAATATSAPADTKEPQTTEQATVLPTEVIVDPTAEPSVKTGGTLTWAELGDFTSWNAWAMSGTNDIIHNMVYSRLLWKDASGEIHPDLATDWKIADDGLSMTLNLRHDVKWHDGKAFTANDFVEMFGYTKDETLKTIAGVQKINGLLKSIEDVIAVDDYTLKLTFAQPVPFIYDILDYWYAILIPDKTDGNLTKTLAVGTGPFKMTEWKTKEYVRLEKFAEYYNKDVPYLDEIVVRRLDQAETLVPNLLSGAVDGIGKVPSSYVDTIKADPNYDVMINEGSGNIVNVIVNTKLAPLDKKEVRQALSYALDRQLIADEVYYGISEPITSPFYSPATIAYREDLVMAHQFDLDKAKALLDEAGVGDFSLTFVTGTGFPEWKIYAQIWQADLAKIGITLKIDEFENAKFYEIAQSADLGGYNLAGWGTGRTKRDPAIFFQTQPQYGAGEKSGIVNPYGWYNAEYEDCVTKGRTELDPAKRAEYYQRANEILVDELPMIQVVTNPYVAGLSKTVKGLYADLLGFYGFEQVWLDR</sequence>
<dbReference type="InterPro" id="IPR039424">
    <property type="entry name" value="SBP_5"/>
</dbReference>
<comment type="similarity">
    <text evidence="2">Belongs to the bacterial solute-binding protein 5 family.</text>
</comment>
<dbReference type="Proteomes" id="UP000055060">
    <property type="component" value="Unassembled WGS sequence"/>
</dbReference>
<dbReference type="CDD" id="cd00995">
    <property type="entry name" value="PBP2_NikA_DppA_OppA_like"/>
    <property type="match status" value="1"/>
</dbReference>
<dbReference type="InterPro" id="IPR023765">
    <property type="entry name" value="SBP_5_CS"/>
</dbReference>
<evidence type="ECO:0000256" key="5">
    <source>
        <dbReference type="SAM" id="SignalP"/>
    </source>
</evidence>
<comment type="subcellular location">
    <subcellularLocation>
        <location evidence="1">Cell membrane</location>
        <topology evidence="1">Lipid-anchor</topology>
    </subcellularLocation>
</comment>
<dbReference type="GO" id="GO:0042597">
    <property type="term" value="C:periplasmic space"/>
    <property type="evidence" value="ECO:0007669"/>
    <property type="project" value="UniProtKB-ARBA"/>
</dbReference>
<reference evidence="7" key="1">
    <citation type="submission" date="2015-07" db="EMBL/GenBank/DDBJ databases">
        <title>Draft Genome Sequences of Anaerolinea thermolimosa IMO-1, Bellilinea caldifistulae GOMI-1, Leptolinea tardivitalis YMTK-2, Levilinea saccharolytica KIBI-1,Longilinea arvoryzae KOME-1, Previously Described as Members of the Anaerolineaceae (Chloroflexi).</title>
        <authorList>
            <person name="Sekiguchi Y."/>
            <person name="Ohashi A."/>
            <person name="Matsuura N."/>
            <person name="Tourlousse M.D."/>
        </authorList>
    </citation>
    <scope>NUCLEOTIDE SEQUENCE [LARGE SCALE GENOMIC DNA]</scope>
    <source>
        <strain evidence="7">KOME-1</strain>
    </source>
</reference>
<dbReference type="PANTHER" id="PTHR30290:SF9">
    <property type="entry name" value="OLIGOPEPTIDE-BINDING PROTEIN APPA"/>
    <property type="match status" value="1"/>
</dbReference>
<evidence type="ECO:0000256" key="4">
    <source>
        <dbReference type="ARBA" id="ARBA00022729"/>
    </source>
</evidence>
<evidence type="ECO:0000313" key="7">
    <source>
        <dbReference type="EMBL" id="GAP15803.1"/>
    </source>
</evidence>
<evidence type="ECO:0000256" key="3">
    <source>
        <dbReference type="ARBA" id="ARBA00022448"/>
    </source>
</evidence>
<dbReference type="PROSITE" id="PS51257">
    <property type="entry name" value="PROKAR_LIPOPROTEIN"/>
    <property type="match status" value="1"/>
</dbReference>
<proteinExistence type="inferred from homology"/>
<dbReference type="GO" id="GO:1904680">
    <property type="term" value="F:peptide transmembrane transporter activity"/>
    <property type="evidence" value="ECO:0007669"/>
    <property type="project" value="TreeGrafter"/>
</dbReference>
<evidence type="ECO:0000259" key="6">
    <source>
        <dbReference type="Pfam" id="PF00496"/>
    </source>
</evidence>
<keyword evidence="4 5" id="KW-0732">Signal</keyword>
<feature type="chain" id="PRO_5006633057" evidence="5">
    <location>
        <begin position="34"/>
        <end position="562"/>
    </location>
</feature>